<protein>
    <recommendedName>
        <fullName evidence="3">Mga helix-turn-helix domain-containing protein</fullName>
    </recommendedName>
</protein>
<proteinExistence type="predicted"/>
<reference evidence="1" key="1">
    <citation type="journal article" date="2021" name="PeerJ">
        <title>Extensive microbial diversity within the chicken gut microbiome revealed by metagenomics and culture.</title>
        <authorList>
            <person name="Gilroy R."/>
            <person name="Ravi A."/>
            <person name="Getino M."/>
            <person name="Pursley I."/>
            <person name="Horton D.L."/>
            <person name="Alikhan N.F."/>
            <person name="Baker D."/>
            <person name="Gharbi K."/>
            <person name="Hall N."/>
            <person name="Watson M."/>
            <person name="Adriaenssens E.M."/>
            <person name="Foster-Nyarko E."/>
            <person name="Jarju S."/>
            <person name="Secka A."/>
            <person name="Antonio M."/>
            <person name="Oren A."/>
            <person name="Chaudhuri R.R."/>
            <person name="La Ragione R."/>
            <person name="Hildebrand F."/>
            <person name="Pallen M.J."/>
        </authorList>
    </citation>
    <scope>NUCLEOTIDE SEQUENCE</scope>
    <source>
        <strain evidence="1">CHK174-6876</strain>
    </source>
</reference>
<gene>
    <name evidence="1" type="ORF">K8V00_08185</name>
</gene>
<sequence>MLTKYICFLDEEKYLTVQLFEFLAHKEHGYASIDVLKEELGLSQYQLNKLAENALTVGQQFDDVEIQYNKSKGIIATGVTTQILKRIISLMAQESLRLQIFVHDYLNYGGKSTADFVKKVGISRATFFRSKAALSKALETQLPVSIKNDEICLRFYIFDVLYYFSYTDYIDSPKVKSAVTDLLRDAILIWKLSLSNTQRKQLLYFISIVHLRTLSGNTLTDSNENNIMDTADDPRVKTFAEIIKKQYQLPQKQALRDSRYFMTFLTTNDLLEEKNFLQLKNLAEIKYLTQKQCVVLEEELQINTTKPEYESFVTSLFKINAKTLSPSFFNNSFIDPKQIFFFQESYPQADQIALSFVELCAVKSGILLDQEELTQLYYSYLFNILNEIPINIFRDKVKIAIDFSQGAVYTKYIYNQVKQFDNLNIVITNSLSNDCDIYLSNIYDPLIKKRQVIWENPPLAEDWAFLGDVIVDVKQKKYGKTRDEETK</sequence>
<dbReference type="EMBL" id="DYXG01000086">
    <property type="protein sequence ID" value="HJE97585.1"/>
    <property type="molecule type" value="Genomic_DNA"/>
</dbReference>
<dbReference type="AlphaFoldDB" id="A0A921K214"/>
<organism evidence="1 2">
    <name type="scientific">Ligilactobacillus acidipiscis</name>
    <dbReference type="NCBI Taxonomy" id="89059"/>
    <lineage>
        <taxon>Bacteria</taxon>
        <taxon>Bacillati</taxon>
        <taxon>Bacillota</taxon>
        <taxon>Bacilli</taxon>
        <taxon>Lactobacillales</taxon>
        <taxon>Lactobacillaceae</taxon>
        <taxon>Ligilactobacillus</taxon>
    </lineage>
</organism>
<reference evidence="1" key="2">
    <citation type="submission" date="2021-09" db="EMBL/GenBank/DDBJ databases">
        <authorList>
            <person name="Gilroy R."/>
        </authorList>
    </citation>
    <scope>NUCLEOTIDE SEQUENCE</scope>
    <source>
        <strain evidence="1">CHK174-6876</strain>
    </source>
</reference>
<accession>A0A921K214</accession>
<evidence type="ECO:0008006" key="3">
    <source>
        <dbReference type="Google" id="ProtNLM"/>
    </source>
</evidence>
<evidence type="ECO:0000313" key="1">
    <source>
        <dbReference type="EMBL" id="HJE97585.1"/>
    </source>
</evidence>
<comment type="caution">
    <text evidence="1">The sequence shown here is derived from an EMBL/GenBank/DDBJ whole genome shotgun (WGS) entry which is preliminary data.</text>
</comment>
<name>A0A921K214_9LACO</name>
<evidence type="ECO:0000313" key="2">
    <source>
        <dbReference type="Proteomes" id="UP000707535"/>
    </source>
</evidence>
<dbReference type="Proteomes" id="UP000707535">
    <property type="component" value="Unassembled WGS sequence"/>
</dbReference>